<keyword evidence="5" id="KW-1185">Reference proteome</keyword>
<name>A0AA97K3I1_EUBMA</name>
<protein>
    <submittedName>
        <fullName evidence="6">Izumo sperm-egg fusion protein 2</fullName>
    </submittedName>
</protein>
<evidence type="ECO:0000256" key="1">
    <source>
        <dbReference type="ARBA" id="ARBA00009633"/>
    </source>
</evidence>
<dbReference type="InterPro" id="IPR042920">
    <property type="entry name" value="IZUMO2"/>
</dbReference>
<feature type="signal peptide" evidence="4">
    <location>
        <begin position="1"/>
        <end position="25"/>
    </location>
</feature>
<dbReference type="GeneID" id="129339536"/>
<dbReference type="RefSeq" id="XP_054850093.1">
    <property type="nucleotide sequence ID" value="XM_054994118.1"/>
</dbReference>
<keyword evidence="2 4" id="KW-0732">Signal</keyword>
<comment type="similarity">
    <text evidence="1">Belongs to the Izumo family.</text>
</comment>
<feature type="chain" id="PRO_5041645954" evidence="4">
    <location>
        <begin position="26"/>
        <end position="225"/>
    </location>
</feature>
<evidence type="ECO:0000256" key="4">
    <source>
        <dbReference type="SAM" id="SignalP"/>
    </source>
</evidence>
<dbReference type="PANTHER" id="PTHR47745">
    <property type="entry name" value="IZUMO SPERM-EGG FUSION PROTEIN 2"/>
    <property type="match status" value="1"/>
</dbReference>
<evidence type="ECO:0000313" key="6">
    <source>
        <dbReference type="RefSeq" id="XP_054850093.1"/>
    </source>
</evidence>
<keyword evidence="3" id="KW-1133">Transmembrane helix</keyword>
<dbReference type="CTD" id="126123"/>
<dbReference type="KEGG" id="emc:129339536"/>
<keyword evidence="3" id="KW-0812">Transmembrane</keyword>
<evidence type="ECO:0000313" key="5">
    <source>
        <dbReference type="Proteomes" id="UP001190640"/>
    </source>
</evidence>
<feature type="transmembrane region" description="Helical" evidence="3">
    <location>
        <begin position="195"/>
        <end position="217"/>
    </location>
</feature>
<dbReference type="Proteomes" id="UP001190640">
    <property type="component" value="Chromosome 12"/>
</dbReference>
<accession>A0AA97K3I1</accession>
<evidence type="ECO:0000256" key="3">
    <source>
        <dbReference type="SAM" id="Phobius"/>
    </source>
</evidence>
<dbReference type="PANTHER" id="PTHR47745:SF1">
    <property type="entry name" value="IZUMO SPERM-EGG FUSION PROTEIN 2"/>
    <property type="match status" value="1"/>
</dbReference>
<gene>
    <name evidence="6" type="primary">IZUMO2</name>
</gene>
<organism evidence="5 6">
    <name type="scientific">Eublepharis macularius</name>
    <name type="common">Leopard gecko</name>
    <name type="synonym">Cyrtodactylus macularius</name>
    <dbReference type="NCBI Taxonomy" id="481883"/>
    <lineage>
        <taxon>Eukaryota</taxon>
        <taxon>Metazoa</taxon>
        <taxon>Chordata</taxon>
        <taxon>Craniata</taxon>
        <taxon>Vertebrata</taxon>
        <taxon>Euteleostomi</taxon>
        <taxon>Lepidosauria</taxon>
        <taxon>Squamata</taxon>
        <taxon>Bifurcata</taxon>
        <taxon>Gekkota</taxon>
        <taxon>Eublepharidae</taxon>
        <taxon>Eublepharinae</taxon>
        <taxon>Eublepharis</taxon>
    </lineage>
</organism>
<keyword evidence="3" id="KW-0472">Membrane</keyword>
<proteinExistence type="inferred from homology"/>
<sequence length="225" mass="25287">MLLTCPPSLLLLLQLLVLWPTGLQGCLQCDEKFKENVAKLRTELVPRQIHDTRLKVRATALLKGLEGDFFSHYATSQFSGFAVKSTVDALIQEVRSKTEELAQSSLTDQALLDELVGFRKKTTMKLKVALKEHQMKACDRANCAWLRYSVLDCVGCKDINAVCYTTSQCFVDSQDRLSLRYGAVLWDPNIAKNGVAIVLCMGGVLFLVIMGSIIVYWRNQLFLYV</sequence>
<reference evidence="6" key="1">
    <citation type="submission" date="2025-08" db="UniProtKB">
        <authorList>
            <consortium name="RefSeq"/>
        </authorList>
    </citation>
    <scope>IDENTIFICATION</scope>
    <source>
        <tissue evidence="6">Blood</tissue>
    </source>
</reference>
<dbReference type="Pfam" id="PF15005">
    <property type="entry name" value="IZUMO"/>
    <property type="match status" value="1"/>
</dbReference>
<evidence type="ECO:0000256" key="2">
    <source>
        <dbReference type="ARBA" id="ARBA00022729"/>
    </source>
</evidence>
<dbReference type="InterPro" id="IPR029389">
    <property type="entry name" value="IZUMO"/>
</dbReference>
<dbReference type="AlphaFoldDB" id="A0AA97K3I1"/>